<evidence type="ECO:0000256" key="5">
    <source>
        <dbReference type="ARBA" id="ARBA00022771"/>
    </source>
</evidence>
<dbReference type="GO" id="GO:0008270">
    <property type="term" value="F:zinc ion binding"/>
    <property type="evidence" value="ECO:0007669"/>
    <property type="project" value="UniProtKB-KW"/>
</dbReference>
<keyword evidence="7" id="KW-0862">Zinc</keyword>
<evidence type="ECO:0000256" key="3">
    <source>
        <dbReference type="ARBA" id="ARBA00022723"/>
    </source>
</evidence>
<dbReference type="CDD" id="cd20353">
    <property type="entry name" value="Rcat_RBR_RNF216"/>
    <property type="match status" value="1"/>
</dbReference>
<keyword evidence="3" id="KW-0479">Metal-binding</keyword>
<evidence type="ECO:0000256" key="4">
    <source>
        <dbReference type="ARBA" id="ARBA00022737"/>
    </source>
</evidence>
<comment type="caution">
    <text evidence="9">The sequence shown here is derived from an EMBL/GenBank/DDBJ whole genome shotgun (WGS) entry which is preliminary data.</text>
</comment>
<reference evidence="9 10" key="1">
    <citation type="submission" date="2017-03" db="EMBL/GenBank/DDBJ databases">
        <title>Genome of the blue death feigning beetle - Asbolus verrucosus.</title>
        <authorList>
            <person name="Rider S.D."/>
        </authorList>
    </citation>
    <scope>NUCLEOTIDE SEQUENCE [LARGE SCALE GENOMIC DNA]</scope>
    <source>
        <strain evidence="9">Butters</strain>
        <tissue evidence="9">Head and leg muscle</tissue>
    </source>
</reference>
<keyword evidence="2" id="KW-0808">Transferase</keyword>
<evidence type="ECO:0000256" key="1">
    <source>
        <dbReference type="ARBA" id="ARBA00004906"/>
    </source>
</evidence>
<dbReference type="Gene3D" id="1.20.120.1750">
    <property type="match status" value="1"/>
</dbReference>
<dbReference type="PANTHER" id="PTHR22770:SF47">
    <property type="entry name" value="E3 UBIQUITIN-PROTEIN LIGASE RNF216"/>
    <property type="match status" value="1"/>
</dbReference>
<dbReference type="Proteomes" id="UP000292052">
    <property type="component" value="Unassembled WGS sequence"/>
</dbReference>
<dbReference type="InterPro" id="IPR044066">
    <property type="entry name" value="TRIAD_supradom"/>
</dbReference>
<evidence type="ECO:0000256" key="2">
    <source>
        <dbReference type="ARBA" id="ARBA00022679"/>
    </source>
</evidence>
<feature type="non-terminal residue" evidence="9">
    <location>
        <position position="1"/>
    </location>
</feature>
<comment type="pathway">
    <text evidence="1">Protein modification; protein ubiquitination.</text>
</comment>
<name>A0A482W4R1_ASBVE</name>
<dbReference type="Pfam" id="PF26200">
    <property type="entry name" value="Rcat_RNF216"/>
    <property type="match status" value="1"/>
</dbReference>
<organism evidence="9 10">
    <name type="scientific">Asbolus verrucosus</name>
    <name type="common">Desert ironclad beetle</name>
    <dbReference type="NCBI Taxonomy" id="1661398"/>
    <lineage>
        <taxon>Eukaryota</taxon>
        <taxon>Metazoa</taxon>
        <taxon>Ecdysozoa</taxon>
        <taxon>Arthropoda</taxon>
        <taxon>Hexapoda</taxon>
        <taxon>Insecta</taxon>
        <taxon>Pterygota</taxon>
        <taxon>Neoptera</taxon>
        <taxon>Endopterygota</taxon>
        <taxon>Coleoptera</taxon>
        <taxon>Polyphaga</taxon>
        <taxon>Cucujiformia</taxon>
        <taxon>Tenebrionidae</taxon>
        <taxon>Pimeliinae</taxon>
        <taxon>Asbolus</taxon>
    </lineage>
</organism>
<keyword evidence="6" id="KW-0833">Ubl conjugation pathway</keyword>
<dbReference type="PROSITE" id="PS51873">
    <property type="entry name" value="TRIAD"/>
    <property type="match status" value="1"/>
</dbReference>
<dbReference type="SUPFAM" id="SSF57850">
    <property type="entry name" value="RING/U-box"/>
    <property type="match status" value="2"/>
</dbReference>
<dbReference type="STRING" id="1661398.A0A482W4R1"/>
<keyword evidence="5" id="KW-0863">Zinc-finger</keyword>
<dbReference type="InterPro" id="IPR051628">
    <property type="entry name" value="LUBAC_E3_Ligases"/>
</dbReference>
<evidence type="ECO:0000256" key="7">
    <source>
        <dbReference type="ARBA" id="ARBA00022833"/>
    </source>
</evidence>
<dbReference type="AlphaFoldDB" id="A0A482W4R1"/>
<feature type="domain" description="RING-type" evidence="8">
    <location>
        <begin position="219"/>
        <end position="427"/>
    </location>
</feature>
<dbReference type="CDD" id="cd20339">
    <property type="entry name" value="BRcat_RBR_RNF216"/>
    <property type="match status" value="1"/>
</dbReference>
<evidence type="ECO:0000313" key="9">
    <source>
        <dbReference type="EMBL" id="RZC39657.1"/>
    </source>
</evidence>
<keyword evidence="4" id="KW-0677">Repeat</keyword>
<dbReference type="GO" id="GO:0016740">
    <property type="term" value="F:transferase activity"/>
    <property type="evidence" value="ECO:0007669"/>
    <property type="project" value="UniProtKB-KW"/>
</dbReference>
<proteinExistence type="predicted"/>
<dbReference type="EMBL" id="QDEB01032290">
    <property type="protein sequence ID" value="RZC39657.1"/>
    <property type="molecule type" value="Genomic_DNA"/>
</dbReference>
<protein>
    <submittedName>
        <fullName evidence="9">E3 ubiquitin-protein ligase RNF216-like</fullName>
    </submittedName>
</protein>
<feature type="non-terminal residue" evidence="9">
    <location>
        <position position="482"/>
    </location>
</feature>
<sequence length="482" mass="55746">DGQYPKRHPVNVEPDVFPENQLEILTEFLPDADPDYLKMMYDRFEGKPDLVTRFINEVMEGKDCPTKKEYQRRQQLSAQQKQYTTEFTVENFIKLIPDPHAFFSDSSRTVKMDDLSCHYALVFLCNTFHKLPIRVVESTFKKNSCKLYKTFKELQTRLKRSFMLKKRARKPIEMPNTIQNIPLLQEIAYCAHEKEINEYLDEIKNKEEAERREAVSQGLMKTCGCCYDEAVLPRDIFSCENGCSFCKSCIVKSTEVLFGEGKLDFPCLMNCPSYFSLQTLQVLSAKLFSKIAQKKALEEIKSAGINELEMCPFCDFATIPAEGYNIFSCLNPECMKESCRLCKEPSHAPLRCEEIEKDENVRARTFVENKMTEALLKTCWKCGIKFFKEEGCNRMTCSCGAKMCYVCNQPVTGYKHFNENGGDRYDLCPLYSDTVNLNKENVLKGAEVAKAEIDKTKLKYDPTRDIHQHYKDRAKKVPQTQV</sequence>
<evidence type="ECO:0000313" key="10">
    <source>
        <dbReference type="Proteomes" id="UP000292052"/>
    </source>
</evidence>
<dbReference type="OrthoDB" id="10009520at2759"/>
<gene>
    <name evidence="9" type="ORF">BDFB_010738</name>
</gene>
<keyword evidence="10" id="KW-1185">Reference proteome</keyword>
<evidence type="ECO:0000259" key="8">
    <source>
        <dbReference type="PROSITE" id="PS51873"/>
    </source>
</evidence>
<dbReference type="PANTHER" id="PTHR22770">
    <property type="entry name" value="UBIQUITIN CONJUGATING ENZYME 7 INTERACTING PROTEIN-RELATED"/>
    <property type="match status" value="1"/>
</dbReference>
<dbReference type="InterPro" id="IPR047546">
    <property type="entry name" value="Rcat_RBR_RNF216"/>
</dbReference>
<accession>A0A482W4R1</accession>
<dbReference type="InterPro" id="IPR047545">
    <property type="entry name" value="BRcat_RBR_RNF216"/>
</dbReference>
<evidence type="ECO:0000256" key="6">
    <source>
        <dbReference type="ARBA" id="ARBA00022786"/>
    </source>
</evidence>